<proteinExistence type="inferred from homology"/>
<dbReference type="Pfam" id="PF00378">
    <property type="entry name" value="ECH_1"/>
    <property type="match status" value="1"/>
</dbReference>
<reference evidence="4" key="1">
    <citation type="submission" date="2015-07" db="EMBL/GenBank/DDBJ databases">
        <title>Discovery of a poly(ethylene terephthalate assimilation.</title>
        <authorList>
            <person name="Yoshida S."/>
            <person name="Hiraga K."/>
            <person name="Takehana T."/>
            <person name="Taniguchi I."/>
            <person name="Yamaji H."/>
            <person name="Maeda Y."/>
            <person name="Toyohara K."/>
            <person name="Miyamoto K."/>
            <person name="Kimura Y."/>
            <person name="Oda K."/>
        </authorList>
    </citation>
    <scope>NUCLEOTIDE SEQUENCE [LARGE SCALE GENOMIC DNA]</scope>
    <source>
        <strain evidence="4">NBRC 110686 / TISTR 2288 / 201-F6</strain>
    </source>
</reference>
<dbReference type="STRING" id="1547922.ISF6_4299"/>
<dbReference type="CDD" id="cd06558">
    <property type="entry name" value="crotonase-like"/>
    <property type="match status" value="1"/>
</dbReference>
<keyword evidence="3" id="KW-0456">Lyase</keyword>
<organism evidence="3 4">
    <name type="scientific">Piscinibacter sakaiensis</name>
    <name type="common">Ideonella sakaiensis</name>
    <dbReference type="NCBI Taxonomy" id="1547922"/>
    <lineage>
        <taxon>Bacteria</taxon>
        <taxon>Pseudomonadati</taxon>
        <taxon>Pseudomonadota</taxon>
        <taxon>Betaproteobacteria</taxon>
        <taxon>Burkholderiales</taxon>
        <taxon>Sphaerotilaceae</taxon>
        <taxon>Piscinibacter</taxon>
    </lineage>
</organism>
<dbReference type="EC" id="4.2.1.17" evidence="3"/>
<evidence type="ECO:0000313" key="3">
    <source>
        <dbReference type="EMBL" id="GAP38105.1"/>
    </source>
</evidence>
<dbReference type="GO" id="GO:0004300">
    <property type="term" value="F:enoyl-CoA hydratase activity"/>
    <property type="evidence" value="ECO:0007669"/>
    <property type="project" value="UniProtKB-EC"/>
</dbReference>
<dbReference type="SUPFAM" id="SSF52096">
    <property type="entry name" value="ClpP/crotonase"/>
    <property type="match status" value="1"/>
</dbReference>
<comment type="similarity">
    <text evidence="1 2">Belongs to the enoyl-CoA hydratase/isomerase family.</text>
</comment>
<dbReference type="PANTHER" id="PTHR43459:SF1">
    <property type="entry name" value="EG:BACN32G11.4 PROTEIN"/>
    <property type="match status" value="1"/>
</dbReference>
<dbReference type="PANTHER" id="PTHR43459">
    <property type="entry name" value="ENOYL-COA HYDRATASE"/>
    <property type="match status" value="1"/>
</dbReference>
<accession>A0A0K8P7C7</accession>
<name>A0A0K8P7C7_PISS1</name>
<evidence type="ECO:0000313" key="4">
    <source>
        <dbReference type="Proteomes" id="UP000037660"/>
    </source>
</evidence>
<dbReference type="Gene3D" id="3.90.226.10">
    <property type="entry name" value="2-enoyl-CoA Hydratase, Chain A, domain 1"/>
    <property type="match status" value="1"/>
</dbReference>
<dbReference type="AlphaFoldDB" id="A0A0K8P7C7"/>
<dbReference type="InterPro" id="IPR029045">
    <property type="entry name" value="ClpP/crotonase-like_dom_sf"/>
</dbReference>
<dbReference type="Gene3D" id="1.10.12.10">
    <property type="entry name" value="Lyase 2-enoyl-coa Hydratase, Chain A, domain 2"/>
    <property type="match status" value="1"/>
</dbReference>
<dbReference type="PROSITE" id="PS00166">
    <property type="entry name" value="ENOYL_COA_HYDRATASE"/>
    <property type="match status" value="1"/>
</dbReference>
<protein>
    <submittedName>
        <fullName evidence="3">Enoyl-CoA hydratase</fullName>
        <ecNumber evidence="3">4.2.1.17</ecNumber>
    </submittedName>
</protein>
<dbReference type="InterPro" id="IPR001753">
    <property type="entry name" value="Enoyl-CoA_hydra/iso"/>
</dbReference>
<dbReference type="EMBL" id="BBYR01000066">
    <property type="protein sequence ID" value="GAP38105.1"/>
    <property type="molecule type" value="Genomic_DNA"/>
</dbReference>
<evidence type="ECO:0000256" key="2">
    <source>
        <dbReference type="RuleBase" id="RU003707"/>
    </source>
</evidence>
<dbReference type="InterPro" id="IPR018376">
    <property type="entry name" value="Enoyl-CoA_hyd/isom_CS"/>
</dbReference>
<dbReference type="OrthoDB" id="5291143at2"/>
<dbReference type="InterPro" id="IPR014748">
    <property type="entry name" value="Enoyl-CoA_hydra_C"/>
</dbReference>
<gene>
    <name evidence="3" type="ORF">ISF6_4299</name>
</gene>
<dbReference type="Proteomes" id="UP000037660">
    <property type="component" value="Unassembled WGS sequence"/>
</dbReference>
<reference evidence="3 4" key="2">
    <citation type="journal article" date="2016" name="Science">
        <title>A bacterium that degrades and assimilates poly(ethylene terephthalate).</title>
        <authorList>
            <person name="Yoshida S."/>
            <person name="Hiraga K."/>
            <person name="Takehana T."/>
            <person name="Taniguchi I."/>
            <person name="Yamaji H."/>
            <person name="Maeda Y."/>
            <person name="Toyohara K."/>
            <person name="Miyamoto K."/>
            <person name="Kimura Y."/>
            <person name="Oda K."/>
        </authorList>
    </citation>
    <scope>NUCLEOTIDE SEQUENCE [LARGE SCALE GENOMIC DNA]</scope>
    <source>
        <strain evidence="4">NBRC 110686 / TISTR 2288 / 201-F6</strain>
    </source>
</reference>
<evidence type="ECO:0000256" key="1">
    <source>
        <dbReference type="ARBA" id="ARBA00005254"/>
    </source>
</evidence>
<keyword evidence="4" id="KW-1185">Reference proteome</keyword>
<dbReference type="RefSeq" id="WP_054021998.1">
    <property type="nucleotide sequence ID" value="NZ_BBYR01000066.1"/>
</dbReference>
<sequence>METLSFEVRDSVGWIRLARPHKRNPFDSLLRRDLMTVLDRVRDDPAVRVLVLAGSPGAFCAGGNLKDLEANIDAGPAYWQQRINSGLRLVNDLLRLTRPLIAVVDGPAYGAGFSLALTADLVIASPRARFSMAYLRLGLVPDLGPLYLLPRIVGLQRAKELMFSTREVDADEARSLGIVMEIHESAVLEARAQQIALSMARASPTALALTKSALNASLDSDQSTMFTLEANSQAAAFSTAEPKAAIAAMLARQAPAYAGFPPRTEGGA</sequence>
<comment type="caution">
    <text evidence="3">The sequence shown here is derived from an EMBL/GenBank/DDBJ whole genome shotgun (WGS) entry which is preliminary data.</text>
</comment>